<dbReference type="GO" id="GO:0071880">
    <property type="term" value="P:adenylate cyclase-activating adrenergic receptor signaling pathway"/>
    <property type="evidence" value="ECO:0007669"/>
    <property type="project" value="TreeGrafter"/>
</dbReference>
<dbReference type="SUPFAM" id="SSF81321">
    <property type="entry name" value="Family A G protein-coupled receptor-like"/>
    <property type="match status" value="1"/>
</dbReference>
<keyword evidence="9 10" id="KW-0807">Transducer</keyword>
<dbReference type="PANTHER" id="PTHR24248:SF72">
    <property type="entry name" value="G-PROTEIN COUPLED RECEPTORS FAMILY 1 PROFILE DOMAIN-CONTAINING PROTEIN"/>
    <property type="match status" value="1"/>
</dbReference>
<evidence type="ECO:0000256" key="8">
    <source>
        <dbReference type="ARBA" id="ARBA00023170"/>
    </source>
</evidence>
<evidence type="ECO:0000256" key="12">
    <source>
        <dbReference type="SAM" id="Phobius"/>
    </source>
</evidence>
<feature type="transmembrane region" description="Helical" evidence="12">
    <location>
        <begin position="201"/>
        <end position="221"/>
    </location>
</feature>
<sequence length="774" mass="86664">MEWLPELNTSNGFAEIDMLSSRHTTDIANAITEINGSLIPSGSHVVYSSVEPELGNVFTMYQTTVPNTTIGLDEIPALPPTLFIVLSTLALSMVVILTIVGNVLVLLAVAMERSLRSVTHYFIVNLAVADLLLGTTVLPFSATYEIIPYWPFGPAFCDVWAAVDVLCCTASINSLCVISIDRYIGVTRPLQHNMIMTKKRAAIVMALVWIFSVAISAGPLFGWRPPTKDPNICPLTDSLDYVLFSVAGSFYIPLIIILVLYYRIYREAIIQTRSLMAGEKSTGKGKNDITLRIHTAQPRTINNARKFGKTQENSSLVLRNRSKSQTTGLTQKLQRFNKEKKAAKTLGIVVGVFIVCWLPFFMLLPITSICGKSCFPPELVFKIAFWLGYCNSCLNPIIYALSNRSFKRAFKRILTCQYGRRKRRLMYRDHYLRTSGKNLIQYQNSINGTRGATNRRFRKTSTSGYELTEISVTPATPSPSSENSRSIEGLKEELRQHGHFENRFKQTNMNIVTITGDENCNSESQKLLMSAIREDDVKSRESQDDDHVVSNTDVIDEIFVEKEVNQTSPVGDPSLEYELCSACKTKFKKANEPSADGNGLQPKKDSSSKPIHLTPTRGHERPHLAIWERMSSLDSETTDTCNDSLSLNKSRESVFSLQIVEEGDIPLTISSREPRRSPVRRELPHIHGQTTHTDAGVQTTDSLLSLDFLNECLLRRNKNVTQSSLSTCKCEQSNCAFSSYQNRNVVEEKPHQSLVIDHNQTSMVAMSQKLSKLQ</sequence>
<evidence type="ECO:0000256" key="7">
    <source>
        <dbReference type="ARBA" id="ARBA00023157"/>
    </source>
</evidence>
<dbReference type="GO" id="GO:0043410">
    <property type="term" value="P:positive regulation of MAPK cascade"/>
    <property type="evidence" value="ECO:0007669"/>
    <property type="project" value="TreeGrafter"/>
</dbReference>
<keyword evidence="7" id="KW-1015">Disulfide bond</keyword>
<dbReference type="PRINTS" id="PR01103">
    <property type="entry name" value="ADRENERGICR"/>
</dbReference>
<keyword evidence="5 10" id="KW-0297">G-protein coupled receptor</keyword>
<evidence type="ECO:0000256" key="1">
    <source>
        <dbReference type="ARBA" id="ARBA00004651"/>
    </source>
</evidence>
<keyword evidence="4 12" id="KW-1133">Transmembrane helix</keyword>
<keyword evidence="8 10" id="KW-0675">Receptor</keyword>
<feature type="region of interest" description="Disordered" evidence="11">
    <location>
        <begin position="590"/>
        <end position="619"/>
    </location>
</feature>
<feature type="transmembrane region" description="Helical" evidence="12">
    <location>
        <begin position="383"/>
        <end position="402"/>
    </location>
</feature>
<evidence type="ECO:0000313" key="14">
    <source>
        <dbReference type="EMBL" id="ALR88680.1"/>
    </source>
</evidence>
<proteinExistence type="evidence at transcript level"/>
<evidence type="ECO:0000256" key="4">
    <source>
        <dbReference type="ARBA" id="ARBA00022989"/>
    </source>
</evidence>
<dbReference type="PROSITE" id="PS50262">
    <property type="entry name" value="G_PROTEIN_RECEP_F1_2"/>
    <property type="match status" value="1"/>
</dbReference>
<dbReference type="OrthoDB" id="5977853at2759"/>
<evidence type="ECO:0000256" key="5">
    <source>
        <dbReference type="ARBA" id="ARBA00023040"/>
    </source>
</evidence>
<feature type="transmembrane region" description="Helical" evidence="12">
    <location>
        <begin position="122"/>
        <end position="147"/>
    </location>
</feature>
<name>A0A0U2M149_SACKO</name>
<dbReference type="PRINTS" id="PR00237">
    <property type="entry name" value="GPCRRHODOPSN"/>
</dbReference>
<evidence type="ECO:0000256" key="9">
    <source>
        <dbReference type="ARBA" id="ARBA00023224"/>
    </source>
</evidence>
<dbReference type="GO" id="GO:0007200">
    <property type="term" value="P:phospholipase C-activating G protein-coupled receptor signaling pathway"/>
    <property type="evidence" value="ECO:0007669"/>
    <property type="project" value="TreeGrafter"/>
</dbReference>
<evidence type="ECO:0000259" key="13">
    <source>
        <dbReference type="PROSITE" id="PS50262"/>
    </source>
</evidence>
<feature type="transmembrane region" description="Helical" evidence="12">
    <location>
        <begin position="82"/>
        <end position="110"/>
    </location>
</feature>
<keyword evidence="6 12" id="KW-0472">Membrane</keyword>
<evidence type="ECO:0000256" key="6">
    <source>
        <dbReference type="ARBA" id="ARBA00023136"/>
    </source>
</evidence>
<dbReference type="InterPro" id="IPR017452">
    <property type="entry name" value="GPCR_Rhodpsn_7TM"/>
</dbReference>
<dbReference type="InterPro" id="IPR000276">
    <property type="entry name" value="GPCR_Rhodpsn"/>
</dbReference>
<keyword evidence="2" id="KW-1003">Cell membrane</keyword>
<accession>A0A0U2M149</accession>
<dbReference type="EMBL" id="KU052847">
    <property type="protein sequence ID" value="ALR88680.1"/>
    <property type="molecule type" value="mRNA"/>
</dbReference>
<dbReference type="Gene3D" id="1.20.1070.10">
    <property type="entry name" value="Rhodopsin 7-helix transmembrane proteins"/>
    <property type="match status" value="1"/>
</dbReference>
<dbReference type="GO" id="GO:0004937">
    <property type="term" value="F:alpha1-adrenergic receptor activity"/>
    <property type="evidence" value="ECO:0007669"/>
    <property type="project" value="TreeGrafter"/>
</dbReference>
<comment type="subcellular location">
    <subcellularLocation>
        <location evidence="1">Cell membrane</location>
        <topology evidence="1">Multi-pass membrane protein</topology>
    </subcellularLocation>
</comment>
<dbReference type="Pfam" id="PF00001">
    <property type="entry name" value="7tm_1"/>
    <property type="match status" value="1"/>
</dbReference>
<evidence type="ECO:0000256" key="11">
    <source>
        <dbReference type="SAM" id="MobiDB-lite"/>
    </source>
</evidence>
<keyword evidence="3 10" id="KW-0812">Transmembrane</keyword>
<protein>
    <submittedName>
        <fullName evidence="14">Alpha-1 adrenergic receptor-like 067</fullName>
    </submittedName>
</protein>
<organism evidence="14">
    <name type="scientific">Saccoglossus kowalevskii</name>
    <name type="common">Acorn worm</name>
    <dbReference type="NCBI Taxonomy" id="10224"/>
    <lineage>
        <taxon>Eukaryota</taxon>
        <taxon>Metazoa</taxon>
        <taxon>Hemichordata</taxon>
        <taxon>Enteropneusta</taxon>
        <taxon>Harrimaniidae</taxon>
        <taxon>Saccoglossus</taxon>
    </lineage>
</organism>
<feature type="transmembrane region" description="Helical" evidence="12">
    <location>
        <begin position="241"/>
        <end position="264"/>
    </location>
</feature>
<dbReference type="CDD" id="cd14967">
    <property type="entry name" value="7tmA_amine_R-like"/>
    <property type="match status" value="1"/>
</dbReference>
<comment type="similarity">
    <text evidence="10">Belongs to the G-protein coupled receptor 1 family.</text>
</comment>
<reference evidence="14" key="1">
    <citation type="journal article" date="2015" name="Nature">
        <title>Hemichordate genomes and deuterostome origins.</title>
        <authorList>
            <person name="Simakov O."/>
            <person name="Kawashima T."/>
            <person name="Marletaz F."/>
            <person name="Jenkins J."/>
            <person name="Koyanagi R."/>
            <person name="Mitros T."/>
            <person name="Hisata K."/>
            <person name="Bredeson J."/>
            <person name="Shoguchi E."/>
            <person name="Gyoja F."/>
            <person name="Yue J.X."/>
            <person name="Chen Y.C."/>
            <person name="Freeman R.M.Jr."/>
            <person name="Sasaki A."/>
            <person name="Hikosaka-Katayama T."/>
            <person name="Sato A."/>
            <person name="Fujie M."/>
            <person name="Baughman K.W."/>
            <person name="Levine J."/>
            <person name="Gonzalez P."/>
            <person name="Cameron C."/>
            <person name="Fritzenwanker J.H."/>
            <person name="Pani A.M."/>
            <person name="Goto H."/>
            <person name="Kanda M."/>
            <person name="Arakaki N."/>
            <person name="Yamasaki S."/>
            <person name="Qu J."/>
            <person name="Cree A."/>
            <person name="Ding Y."/>
            <person name="Dinh H.H."/>
            <person name="Dugan S."/>
            <person name="Holder M."/>
            <person name="Jhangiani S.N."/>
            <person name="Kovar C.L."/>
            <person name="Lee S.L."/>
            <person name="Lewis L.R."/>
            <person name="Morton D."/>
            <person name="Nazareth L.V."/>
            <person name="Okwuonu G."/>
            <person name="Santibanez J."/>
            <person name="Chen R."/>
            <person name="Richards S."/>
            <person name="Muzny D.M."/>
            <person name="Gillis A."/>
            <person name="Peshkin L."/>
            <person name="Wu M."/>
            <person name="Humphreys T."/>
            <person name="Su Y.H."/>
            <person name="Putnam N.H."/>
            <person name="Schmutz J."/>
            <person name="Fujiyama A."/>
            <person name="Yu J.K."/>
            <person name="Tagawa K."/>
            <person name="Worley K.C."/>
            <person name="Gibbs R.A."/>
            <person name="Kirschner M.W."/>
            <person name="Lowe C.J."/>
            <person name="Satoh N."/>
            <person name="Rokhsar D.S."/>
            <person name="Gerhart J."/>
        </authorList>
    </citation>
    <scope>NUCLEOTIDE SEQUENCE</scope>
</reference>
<dbReference type="PROSITE" id="PS00237">
    <property type="entry name" value="G_PROTEIN_RECEP_F1_1"/>
    <property type="match status" value="1"/>
</dbReference>
<dbReference type="PANTHER" id="PTHR24248">
    <property type="entry name" value="ADRENERGIC RECEPTOR-RELATED G-PROTEIN COUPLED RECEPTOR"/>
    <property type="match status" value="1"/>
</dbReference>
<dbReference type="InterPro" id="IPR002233">
    <property type="entry name" value="ADR_fam"/>
</dbReference>
<feature type="domain" description="G-protein coupled receptors family 1 profile" evidence="13">
    <location>
        <begin position="101"/>
        <end position="399"/>
    </location>
</feature>
<dbReference type="FunFam" id="1.20.1070.10:FF:000523">
    <property type="entry name" value="5-hydroxytryptamine receptor 2B"/>
    <property type="match status" value="1"/>
</dbReference>
<evidence type="ECO:0000256" key="3">
    <source>
        <dbReference type="ARBA" id="ARBA00022692"/>
    </source>
</evidence>
<evidence type="ECO:0000256" key="10">
    <source>
        <dbReference type="RuleBase" id="RU000688"/>
    </source>
</evidence>
<dbReference type="AlphaFoldDB" id="A0A0U2M149"/>
<feature type="transmembrane region" description="Helical" evidence="12">
    <location>
        <begin position="342"/>
        <end position="363"/>
    </location>
</feature>
<dbReference type="GO" id="GO:0007204">
    <property type="term" value="P:positive regulation of cytosolic calcium ion concentration"/>
    <property type="evidence" value="ECO:0007669"/>
    <property type="project" value="TreeGrafter"/>
</dbReference>
<dbReference type="SMART" id="SM01381">
    <property type="entry name" value="7TM_GPCR_Srsx"/>
    <property type="match status" value="1"/>
</dbReference>
<dbReference type="GO" id="GO:0005886">
    <property type="term" value="C:plasma membrane"/>
    <property type="evidence" value="ECO:0007669"/>
    <property type="project" value="UniProtKB-SubCell"/>
</dbReference>
<dbReference type="GO" id="GO:0007267">
    <property type="term" value="P:cell-cell signaling"/>
    <property type="evidence" value="ECO:0007669"/>
    <property type="project" value="TreeGrafter"/>
</dbReference>
<evidence type="ECO:0000256" key="2">
    <source>
        <dbReference type="ARBA" id="ARBA00022475"/>
    </source>
</evidence>
<feature type="transmembrane region" description="Helical" evidence="12">
    <location>
        <begin position="159"/>
        <end position="180"/>
    </location>
</feature>